<keyword evidence="12" id="KW-1185">Reference proteome</keyword>
<dbReference type="GO" id="GO:0022857">
    <property type="term" value="F:transmembrane transporter activity"/>
    <property type="evidence" value="ECO:0007669"/>
    <property type="project" value="InterPro"/>
</dbReference>
<evidence type="ECO:0000256" key="5">
    <source>
        <dbReference type="ARBA" id="ARBA00038347"/>
    </source>
</evidence>
<dbReference type="AlphaFoldDB" id="A0AAE1C0S9"/>
<dbReference type="FunFam" id="1.20.1250.20:FF:000011">
    <property type="entry name" value="MFS multidrug transporter, putative"/>
    <property type="match status" value="1"/>
</dbReference>
<dbReference type="EMBL" id="JAUTXT010000021">
    <property type="protein sequence ID" value="KAK3674079.1"/>
    <property type="molecule type" value="Genomic_DNA"/>
</dbReference>
<dbReference type="SUPFAM" id="SSF103473">
    <property type="entry name" value="MFS general substrate transporter"/>
    <property type="match status" value="1"/>
</dbReference>
<sequence length="421" mass="46000">MFAPGVPDVLRDFGTTSETLAAFVVSVYILGYAVGPLLIGPASETYGRYWVYVICNIMFLIFTTAYAVSQNMAQLIVFRFFAGAFGVCPITLGGASICDLIEQEKRGAAMAFNSMGPLLGPVIGPIAGSYFIAAEGWRWTFWVLAIAAGVTTILHAAFCRETHATTLLARQTRRLRQETGNTGLYSRLDDDLPTKQRVLRAIIRPMKMLVLSPIVLLMSLYCAIVYGISYLLYTTFTFVFQENYGFSASNVGLTYVASGIGMFIGLFLIGGLSDRLLKSKAVKQGKGLKPEYRLLPLMYRGSLAPVGLFIYGWTVQYHEQWAVPLFGTLLFGIGILGALVCITQYLIDAFTIHAASAVAANTVLRSIVDGLLPLAGLRMYTALELGWGNSLIAFIALACVPIPFLFYHYGEAIRDRAPVTP</sequence>
<dbReference type="Pfam" id="PF07690">
    <property type="entry name" value="MFS_1"/>
    <property type="match status" value="1"/>
</dbReference>
<evidence type="ECO:0000256" key="7">
    <source>
        <dbReference type="ARBA" id="ARBA00069139"/>
    </source>
</evidence>
<evidence type="ECO:0000256" key="8">
    <source>
        <dbReference type="ARBA" id="ARBA00077167"/>
    </source>
</evidence>
<dbReference type="GO" id="GO:0016020">
    <property type="term" value="C:membrane"/>
    <property type="evidence" value="ECO:0007669"/>
    <property type="project" value="UniProtKB-SubCell"/>
</dbReference>
<dbReference type="Gene3D" id="1.20.1250.20">
    <property type="entry name" value="MFS general substrate transporter like domains"/>
    <property type="match status" value="1"/>
</dbReference>
<evidence type="ECO:0000256" key="3">
    <source>
        <dbReference type="ARBA" id="ARBA00022989"/>
    </source>
</evidence>
<comment type="similarity">
    <text evidence="5">Belongs to the major facilitator superfamily. CAR1 family.</text>
</comment>
<proteinExistence type="inferred from homology"/>
<feature type="domain" description="Major facilitator superfamily (MFS) profile" evidence="10">
    <location>
        <begin position="1"/>
        <end position="413"/>
    </location>
</feature>
<evidence type="ECO:0000256" key="9">
    <source>
        <dbReference type="SAM" id="Phobius"/>
    </source>
</evidence>
<feature type="transmembrane region" description="Helical" evidence="9">
    <location>
        <begin position="75"/>
        <end position="98"/>
    </location>
</feature>
<dbReference type="InterPro" id="IPR020846">
    <property type="entry name" value="MFS_dom"/>
</dbReference>
<feature type="transmembrane region" description="Helical" evidence="9">
    <location>
        <begin position="321"/>
        <end position="342"/>
    </location>
</feature>
<feature type="transmembrane region" description="Helical" evidence="9">
    <location>
        <begin position="294"/>
        <end position="315"/>
    </location>
</feature>
<name>A0AAE1C0S9_9PEZI</name>
<dbReference type="InterPro" id="IPR011701">
    <property type="entry name" value="MFS"/>
</dbReference>
<feature type="transmembrane region" description="Helical" evidence="9">
    <location>
        <begin position="387"/>
        <end position="407"/>
    </location>
</feature>
<comment type="caution">
    <text evidence="11">The sequence shown here is derived from an EMBL/GenBank/DDBJ whole genome shotgun (WGS) entry which is preliminary data.</text>
</comment>
<keyword evidence="2 9" id="KW-0812">Transmembrane</keyword>
<organism evidence="11 12">
    <name type="scientific">Recurvomyces mirabilis</name>
    <dbReference type="NCBI Taxonomy" id="574656"/>
    <lineage>
        <taxon>Eukaryota</taxon>
        <taxon>Fungi</taxon>
        <taxon>Dikarya</taxon>
        <taxon>Ascomycota</taxon>
        <taxon>Pezizomycotina</taxon>
        <taxon>Dothideomycetes</taxon>
        <taxon>Dothideomycetidae</taxon>
        <taxon>Mycosphaerellales</taxon>
        <taxon>Teratosphaeriaceae</taxon>
        <taxon>Recurvomyces</taxon>
    </lineage>
</organism>
<dbReference type="PROSITE" id="PS50850">
    <property type="entry name" value="MFS"/>
    <property type="match status" value="1"/>
</dbReference>
<comment type="subcellular location">
    <subcellularLocation>
        <location evidence="1">Membrane</location>
        <topology evidence="1">Multi-pass membrane protein</topology>
    </subcellularLocation>
</comment>
<evidence type="ECO:0000313" key="11">
    <source>
        <dbReference type="EMBL" id="KAK3674079.1"/>
    </source>
</evidence>
<feature type="transmembrane region" description="Helical" evidence="9">
    <location>
        <begin position="209"/>
        <end position="233"/>
    </location>
</feature>
<feature type="transmembrane region" description="Helical" evidence="9">
    <location>
        <begin position="253"/>
        <end position="273"/>
    </location>
</feature>
<feature type="transmembrane region" description="Helical" evidence="9">
    <location>
        <begin position="49"/>
        <end position="69"/>
    </location>
</feature>
<feature type="transmembrane region" description="Helical" evidence="9">
    <location>
        <begin position="139"/>
        <end position="158"/>
    </location>
</feature>
<reference evidence="11" key="1">
    <citation type="submission" date="2023-07" db="EMBL/GenBank/DDBJ databases">
        <title>Black Yeasts Isolated from many extreme environments.</title>
        <authorList>
            <person name="Coleine C."/>
            <person name="Stajich J.E."/>
            <person name="Selbmann L."/>
        </authorList>
    </citation>
    <scope>NUCLEOTIDE SEQUENCE</scope>
    <source>
        <strain evidence="11">CCFEE 5485</strain>
    </source>
</reference>
<feature type="transmembrane region" description="Helical" evidence="9">
    <location>
        <begin position="110"/>
        <end position="133"/>
    </location>
</feature>
<comment type="function">
    <text evidence="6">MFS transporter; part of the gene cluster that mediates the biosynthesis of cercosporin, a light-activated, non-host-selective toxin. The perylenequinone chromophore of cercosporin absorbs light energy to attain an electronically-activated triplet state and produces active oxygen species such as the hydroxyl radical, superoxide, hydrogen peroxide or singlet oxygen upon reaction with oxygen molecules. These reactive oxygen species cause damage to various cellular components including lipids, proteins and nucleic acids. Responsible for secretion and accumulation of cercosporin, but does not play any roles in self-protection against the toxicity of cercosporin.</text>
</comment>
<evidence type="ECO:0000256" key="2">
    <source>
        <dbReference type="ARBA" id="ARBA00022692"/>
    </source>
</evidence>
<evidence type="ECO:0000256" key="6">
    <source>
        <dbReference type="ARBA" id="ARBA00053977"/>
    </source>
</evidence>
<evidence type="ECO:0000313" key="12">
    <source>
        <dbReference type="Proteomes" id="UP001274830"/>
    </source>
</evidence>
<dbReference type="PANTHER" id="PTHR23502">
    <property type="entry name" value="MAJOR FACILITATOR SUPERFAMILY"/>
    <property type="match status" value="1"/>
</dbReference>
<dbReference type="PANTHER" id="PTHR23502:SF68">
    <property type="entry name" value="MULTIDRUG TRANSPORTER, PUTATIVE (AFU_ORTHOLOGUE AFUA_3G01120)-RELATED"/>
    <property type="match status" value="1"/>
</dbReference>
<accession>A0AAE1C0S9</accession>
<protein>
    <recommendedName>
        <fullName evidence="7">Cercosporin MFS transporter CTB4</fullName>
    </recommendedName>
    <alternativeName>
        <fullName evidence="8">Cercosporin toxin biosynthesis cluster protein 4</fullName>
    </alternativeName>
</protein>
<keyword evidence="3 9" id="KW-1133">Transmembrane helix</keyword>
<dbReference type="InterPro" id="IPR036259">
    <property type="entry name" value="MFS_trans_sf"/>
</dbReference>
<gene>
    <name evidence="11" type="ORF">LTR78_005926</name>
</gene>
<feature type="transmembrane region" description="Helical" evidence="9">
    <location>
        <begin position="20"/>
        <end position="42"/>
    </location>
</feature>
<evidence type="ECO:0000259" key="10">
    <source>
        <dbReference type="PROSITE" id="PS50850"/>
    </source>
</evidence>
<dbReference type="CDD" id="cd17323">
    <property type="entry name" value="MFS_Tpo1_MDR_like"/>
    <property type="match status" value="1"/>
</dbReference>
<keyword evidence="4 9" id="KW-0472">Membrane</keyword>
<evidence type="ECO:0000256" key="4">
    <source>
        <dbReference type="ARBA" id="ARBA00023136"/>
    </source>
</evidence>
<dbReference type="Proteomes" id="UP001274830">
    <property type="component" value="Unassembled WGS sequence"/>
</dbReference>
<evidence type="ECO:0000256" key="1">
    <source>
        <dbReference type="ARBA" id="ARBA00004141"/>
    </source>
</evidence>